<sequence>MGYILPISHYQYNEYQNRITETKQNPHYIERPFKVILEEQHQRIEKEYERLNGPVQQSPSKTDLHANKFFGQITGKGKNFSAGV</sequence>
<comment type="caution">
    <text evidence="1">The sequence shown here is derived from an EMBL/GenBank/DDBJ whole genome shotgun (WGS) entry which is preliminary data.</text>
</comment>
<reference evidence="2" key="1">
    <citation type="submission" date="2015-07" db="EMBL/GenBank/DDBJ databases">
        <title>Draft Genome Sequence of Oceanobacillus picturae Heshi-B3 that Was Isolated from Fermented Rice Bran with Aging Salted Mackerel, Which Was Named Heshiko as Traditional Fermented Seafood in Japan.</title>
        <authorList>
            <person name="Akuzawa S."/>
            <person name="Nakagawa J."/>
            <person name="Kanekatsu T."/>
            <person name="Kanesaki Y."/>
            <person name="Suzuki T."/>
        </authorList>
    </citation>
    <scope>NUCLEOTIDE SEQUENCE [LARGE SCALE GENOMIC DNA]</scope>
    <source>
        <strain evidence="2">Heshi-B3</strain>
    </source>
</reference>
<dbReference type="EMBL" id="BBXV01000004">
    <property type="protein sequence ID" value="GAQ16336.1"/>
    <property type="molecule type" value="Genomic_DNA"/>
</dbReference>
<dbReference type="OrthoDB" id="2706316at2"/>
<dbReference type="RefSeq" id="WP_058949151.1">
    <property type="nucleotide sequence ID" value="NZ_BBXV01000004.1"/>
</dbReference>
<proteinExistence type="predicted"/>
<evidence type="ECO:0000313" key="1">
    <source>
        <dbReference type="EMBL" id="GAQ16336.1"/>
    </source>
</evidence>
<evidence type="ECO:0000313" key="2">
    <source>
        <dbReference type="Proteomes" id="UP000052946"/>
    </source>
</evidence>
<name>A0A0U9H2Y1_9BACI</name>
<gene>
    <name evidence="1" type="ORF">OPHB3_0253</name>
</gene>
<accession>A0A0U9H2Y1</accession>
<dbReference type="AlphaFoldDB" id="A0A0U9H2Y1"/>
<dbReference type="Proteomes" id="UP000052946">
    <property type="component" value="Unassembled WGS sequence"/>
</dbReference>
<protein>
    <submittedName>
        <fullName evidence="1">Phage tail tape measure protein, TP901 family, core region</fullName>
    </submittedName>
</protein>
<organism evidence="1 2">
    <name type="scientific">Oceanobacillus picturae</name>
    <dbReference type="NCBI Taxonomy" id="171693"/>
    <lineage>
        <taxon>Bacteria</taxon>
        <taxon>Bacillati</taxon>
        <taxon>Bacillota</taxon>
        <taxon>Bacilli</taxon>
        <taxon>Bacillales</taxon>
        <taxon>Bacillaceae</taxon>
        <taxon>Oceanobacillus</taxon>
    </lineage>
</organism>
<reference evidence="1 2" key="2">
    <citation type="journal article" date="2016" name="Genome Announc.">
        <title>Draft Genome Sequence of Oceanobacillus picturae Heshi-B3, Isolated from Fermented Rice Bran in a Traditional Japanese Seafood Dish.</title>
        <authorList>
            <person name="Akuzawa S."/>
            <person name="Nagaoka J."/>
            <person name="Kanekatsu M."/>
            <person name="Kanesaki Y."/>
            <person name="Suzuki T."/>
        </authorList>
    </citation>
    <scope>NUCLEOTIDE SEQUENCE [LARGE SCALE GENOMIC DNA]</scope>
    <source>
        <strain evidence="1 2">Heshi-B3</strain>
    </source>
</reference>